<feature type="compositionally biased region" description="Polar residues" evidence="6">
    <location>
        <begin position="1499"/>
        <end position="1512"/>
    </location>
</feature>
<dbReference type="Pfam" id="PF00004">
    <property type="entry name" value="AAA"/>
    <property type="match status" value="1"/>
</dbReference>
<feature type="compositionally biased region" description="Acidic residues" evidence="6">
    <location>
        <begin position="499"/>
        <end position="508"/>
    </location>
</feature>
<feature type="region of interest" description="Disordered" evidence="6">
    <location>
        <begin position="1"/>
        <end position="512"/>
    </location>
</feature>
<keyword evidence="4 5" id="KW-0103">Bromodomain</keyword>
<feature type="region of interest" description="Disordered" evidence="6">
    <location>
        <begin position="1296"/>
        <end position="1392"/>
    </location>
</feature>
<dbReference type="InterPro" id="IPR003593">
    <property type="entry name" value="AAA+_ATPase"/>
</dbReference>
<dbReference type="InterPro" id="IPR045199">
    <property type="entry name" value="ATAD2-like"/>
</dbReference>
<evidence type="ECO:0000256" key="2">
    <source>
        <dbReference type="ARBA" id="ARBA00022741"/>
    </source>
</evidence>
<feature type="compositionally biased region" description="Basic residues" evidence="6">
    <location>
        <begin position="321"/>
        <end position="334"/>
    </location>
</feature>
<comment type="similarity">
    <text evidence="1">Belongs to the AAA ATPase family.</text>
</comment>
<feature type="region of interest" description="Disordered" evidence="6">
    <location>
        <begin position="1421"/>
        <end position="1478"/>
    </location>
</feature>
<dbReference type="CDD" id="cd05491">
    <property type="entry name" value="Bromo_TBP7_like"/>
    <property type="match status" value="1"/>
</dbReference>
<dbReference type="SUPFAM" id="SSF52540">
    <property type="entry name" value="P-loop containing nucleoside triphosphate hydrolases"/>
    <property type="match status" value="2"/>
</dbReference>
<dbReference type="PROSITE" id="PS00674">
    <property type="entry name" value="AAA"/>
    <property type="match status" value="1"/>
</dbReference>
<feature type="compositionally biased region" description="Basic residues" evidence="6">
    <location>
        <begin position="377"/>
        <end position="391"/>
    </location>
</feature>
<feature type="compositionally biased region" description="Low complexity" evidence="6">
    <location>
        <begin position="1513"/>
        <end position="1533"/>
    </location>
</feature>
<evidence type="ECO:0000313" key="9">
    <source>
        <dbReference type="Proteomes" id="UP001521222"/>
    </source>
</evidence>
<sequence>MSNRTKRKFDLDPTASDPEDDDYDDVERAPPQRRRANRTPGSKKKGSKRQRRAYNGSDVDDDDDDIIEDDSFTDRSESEEPEVNPATGRSVRRATKKQVTYEESDEDEIEDTPSESSDDDKPRARGRQRAKPSIEEVEKPSLIVKLKMPENAFGRSLRTRTGSKSTAQPTRGRTPEVGITRRSSRLSHDVEAPIVALSDSGKHVQVVREGTRTPEPSTARATRGGKGPRVQAPSTIEEASQEVSMIRDEEESDQGPLDKLLAGAQMQVESSARETPEQEAQGAKDEDDDDEGMEGVIQESQHDRPAEDSDEEEGPITRGGRNLRSRATSQKRKRNADESSDFEPVDVDAEGEEEEMSDLDNDKGKGTASDSASGSARKTRGRTRQSQRSRRNSSDEESALDDDELQDELQELSTSKRRRLSRRLPDNDLSYDTGPRRRERRTVDYRVVRPELNAVFENDDDDGPAPTVARGRSKAGGGGYGTLFSNQGPFGGGQVGFGQDDDSDSSDDEVQKMPRNFGSIVGMTPTAATAPGFGAFPQAHNNSAQQDKGSGGGPANFGKIKDKKALADADPLGVDPNVNFDGVGGLDDHINKLKEMIMLPLLYPEVFQRFKITPPRGVLFHGPPGTGKTLLARALASSVSSHGQKVTFYMRKGADALSKWVGEAEKQLRTLFEEARKTQPSIIFFDEIDGLAPVRSSKQEQIHASIVATLLALMDGMDGRGQVVVIGATNRPDSVDNALRRPGRFDREFYFPLPNVAGRRAILDIHTKNWDPPLDPKMKEQLAELTKGYGGADLRALCTEAALNAVQGTYPQIYQSEKKLLIHPSEIKVLAKDFMVSVNKMVPSSQRTATAAANPLPKLIEPLLRRPLAGILKRIDELIPRRKPLTALEEAEYDDREDEKGFERETTMRNFESSRIFRPRLLITGLQGMGQQYLGAALLSKIEGLHVQSFDLPTILEDSARSPEAAITQLFTEVRRHKPSVIYIPAVNVWYNTLPPAATKTFKLLLRSIGANEPIMLLGVMELESVDEKPDRQMLVDLFGFSLNNQFELNRPDQEGRAEFFNSITHYIRMSPADFPDLDNRKKRVLPVLEPAPVVEPVLDPKEIAAREKAQRKQDQLTLNKLKSLIQPIMDNLKKKHRRFFKPVLDPSWYAYLIDEQNPNRVTSDLDREQQEAEGMTRPWEMSTDNKGVGVLLHVESGNKYYNLDLSQIEQRLSNGYYKRPKDFLFDVKTLAKDSKTYQDAERTLKANEMVANVEVDIDSWFTGNDAQYLWLTKECDALYERELLRAKKAQEKRKKAIEQGEEVPPEVAPIPPEQSLGTTETSGPIVLGEPIPRYPPVTPVRATHDASLSNGTSAGDSGDHSHQNGSTVPSRVGDEDSLMPDSQQDVTASTQADLHFQTPSRPNTQLTQKSQVSARTFVNPNMLPHDYHNSASTTTSGNQTSKRSSDNKFGTQSSNGVSHVGLPDFVAPAGGSQLPDTQGAMQSFYRRFELDPPLSPEYSANSSFDTEQQFLSQHSGSPPSQTSQPSQSSQMPAPAPPVHKSNIVDILAAPQPEPQLILEESSLLQLHSKLVTASSGCSLEQLEQVNAALMDTIWQHRREYNRNKVITAVADAFNVIIEDIDTMQKILKQSQEEETEQQQIQYEFDASQGAYTQVPRSDYYSGGRTQMATQI</sequence>
<dbReference type="Gene3D" id="1.10.8.60">
    <property type="match status" value="1"/>
</dbReference>
<dbReference type="SMART" id="SM00382">
    <property type="entry name" value="AAA"/>
    <property type="match status" value="1"/>
</dbReference>
<dbReference type="InterPro" id="IPR027417">
    <property type="entry name" value="P-loop_NTPase"/>
</dbReference>
<feature type="compositionally biased region" description="Acidic residues" evidence="6">
    <location>
        <begin position="58"/>
        <end position="71"/>
    </location>
</feature>
<feature type="domain" description="Bromo" evidence="7">
    <location>
        <begin position="1204"/>
        <end position="1246"/>
    </location>
</feature>
<evidence type="ECO:0000256" key="4">
    <source>
        <dbReference type="ARBA" id="ARBA00023117"/>
    </source>
</evidence>
<feature type="compositionally biased region" description="Polar residues" evidence="6">
    <location>
        <begin position="232"/>
        <end position="243"/>
    </location>
</feature>
<dbReference type="Proteomes" id="UP001521222">
    <property type="component" value="Unassembled WGS sequence"/>
</dbReference>
<feature type="compositionally biased region" description="Basic residues" evidence="6">
    <location>
        <begin position="31"/>
        <end position="52"/>
    </location>
</feature>
<feature type="compositionally biased region" description="Acidic residues" evidence="6">
    <location>
        <begin position="102"/>
        <end position="118"/>
    </location>
</feature>
<dbReference type="Gene3D" id="3.40.50.300">
    <property type="entry name" value="P-loop containing nucleotide triphosphate hydrolases"/>
    <property type="match status" value="1"/>
</dbReference>
<dbReference type="EMBL" id="JAKIXB020000001">
    <property type="protein sequence ID" value="KAL1611514.1"/>
    <property type="molecule type" value="Genomic_DNA"/>
</dbReference>
<dbReference type="SUPFAM" id="SSF47370">
    <property type="entry name" value="Bromodomain"/>
    <property type="match status" value="1"/>
</dbReference>
<accession>A0ABR3S4A4</accession>
<keyword evidence="3" id="KW-0067">ATP-binding</keyword>
<dbReference type="InterPro" id="IPR041569">
    <property type="entry name" value="AAA_lid_3"/>
</dbReference>
<evidence type="ECO:0000256" key="6">
    <source>
        <dbReference type="SAM" id="MobiDB-lite"/>
    </source>
</evidence>
<organism evidence="8 9">
    <name type="scientific">Nothophoma quercina</name>
    <dbReference type="NCBI Taxonomy" id="749835"/>
    <lineage>
        <taxon>Eukaryota</taxon>
        <taxon>Fungi</taxon>
        <taxon>Dikarya</taxon>
        <taxon>Ascomycota</taxon>
        <taxon>Pezizomycotina</taxon>
        <taxon>Dothideomycetes</taxon>
        <taxon>Pleosporomycetidae</taxon>
        <taxon>Pleosporales</taxon>
        <taxon>Pleosporineae</taxon>
        <taxon>Didymellaceae</taxon>
        <taxon>Nothophoma</taxon>
    </lineage>
</organism>
<dbReference type="Pfam" id="PF00439">
    <property type="entry name" value="Bromodomain"/>
    <property type="match status" value="1"/>
</dbReference>
<feature type="compositionally biased region" description="Polar residues" evidence="6">
    <location>
        <begin position="1381"/>
        <end position="1392"/>
    </location>
</feature>
<feature type="compositionally biased region" description="Polar residues" evidence="6">
    <location>
        <begin position="1430"/>
        <end position="1458"/>
    </location>
</feature>
<dbReference type="InterPro" id="IPR001487">
    <property type="entry name" value="Bromodomain"/>
</dbReference>
<feature type="compositionally biased region" description="Polar residues" evidence="6">
    <location>
        <begin position="1347"/>
        <end position="1356"/>
    </location>
</feature>
<feature type="compositionally biased region" description="Polar residues" evidence="6">
    <location>
        <begin position="539"/>
        <end position="548"/>
    </location>
</feature>
<keyword evidence="2" id="KW-0547">Nucleotide-binding</keyword>
<dbReference type="InterPro" id="IPR036427">
    <property type="entry name" value="Bromodomain-like_sf"/>
</dbReference>
<feature type="compositionally biased region" description="Acidic residues" evidence="6">
    <location>
        <begin position="338"/>
        <end position="359"/>
    </location>
</feature>
<feature type="region of interest" description="Disordered" evidence="6">
    <location>
        <begin position="529"/>
        <end position="559"/>
    </location>
</feature>
<dbReference type="PANTHER" id="PTHR23069">
    <property type="entry name" value="AAA DOMAIN-CONTAINING"/>
    <property type="match status" value="1"/>
</dbReference>
<evidence type="ECO:0000256" key="5">
    <source>
        <dbReference type="PROSITE-ProRule" id="PRU00035"/>
    </source>
</evidence>
<name>A0ABR3S4A4_9PLEO</name>
<reference evidence="8 9" key="1">
    <citation type="submission" date="2024-02" db="EMBL/GenBank/DDBJ databases">
        <title>De novo assembly and annotation of 12 fungi associated with fruit tree decline syndrome in Ontario, Canada.</title>
        <authorList>
            <person name="Sulman M."/>
            <person name="Ellouze W."/>
            <person name="Ilyukhin E."/>
        </authorList>
    </citation>
    <scope>NUCLEOTIDE SEQUENCE [LARGE SCALE GENOMIC DNA]</scope>
    <source>
        <strain evidence="8 9">M97-236</strain>
    </source>
</reference>
<evidence type="ECO:0000256" key="1">
    <source>
        <dbReference type="ARBA" id="ARBA00006914"/>
    </source>
</evidence>
<feature type="compositionally biased region" description="Polar residues" evidence="6">
    <location>
        <begin position="159"/>
        <end position="171"/>
    </location>
</feature>
<dbReference type="PROSITE" id="PS50014">
    <property type="entry name" value="BROMODOMAIN_2"/>
    <property type="match status" value="1"/>
</dbReference>
<comment type="caution">
    <text evidence="8">The sequence shown here is derived from an EMBL/GenBank/DDBJ whole genome shotgun (WGS) entry which is preliminary data.</text>
</comment>
<dbReference type="PANTHER" id="PTHR23069:SF0">
    <property type="entry name" value="TAT-BINDING HOMOLOG 7"/>
    <property type="match status" value="1"/>
</dbReference>
<dbReference type="InterPro" id="IPR003960">
    <property type="entry name" value="ATPase_AAA_CS"/>
</dbReference>
<gene>
    <name evidence="8" type="primary">YTA7</name>
    <name evidence="8" type="ORF">SLS59_000233</name>
</gene>
<evidence type="ECO:0000259" key="7">
    <source>
        <dbReference type="PROSITE" id="PS50014"/>
    </source>
</evidence>
<dbReference type="Pfam" id="PF17862">
    <property type="entry name" value="AAA_lid_3"/>
    <property type="match status" value="1"/>
</dbReference>
<feature type="compositionally biased region" description="Acidic residues" evidence="6">
    <location>
        <begin position="395"/>
        <end position="410"/>
    </location>
</feature>
<keyword evidence="9" id="KW-1185">Reference proteome</keyword>
<proteinExistence type="inferred from homology"/>
<protein>
    <submittedName>
        <fullName evidence="8">TAT-binding protein-like protein 7, AAA ATPase</fullName>
    </submittedName>
</protein>
<evidence type="ECO:0000313" key="8">
    <source>
        <dbReference type="EMBL" id="KAL1611514.1"/>
    </source>
</evidence>
<feature type="region of interest" description="Disordered" evidence="6">
    <location>
        <begin position="1496"/>
        <end position="1539"/>
    </location>
</feature>
<evidence type="ECO:0000256" key="3">
    <source>
        <dbReference type="ARBA" id="ARBA00022840"/>
    </source>
</evidence>
<dbReference type="InterPro" id="IPR003959">
    <property type="entry name" value="ATPase_AAA_core"/>
</dbReference>